<comment type="caution">
    <text evidence="1">The sequence shown here is derived from an EMBL/GenBank/DDBJ whole genome shotgun (WGS) entry which is preliminary data.</text>
</comment>
<name>A0A4S8JS02_MUSBA</name>
<sequence>MLHLLEFENQSSFSLALLACPLTFCNLACELLTITIQELDKETQSKDASLIEFENQV</sequence>
<evidence type="ECO:0000313" key="1">
    <source>
        <dbReference type="EMBL" id="THU64860.1"/>
    </source>
</evidence>
<protein>
    <submittedName>
        <fullName evidence="1">Uncharacterized protein</fullName>
    </submittedName>
</protein>
<reference evidence="1 2" key="1">
    <citation type="journal article" date="2019" name="Nat. Plants">
        <title>Genome sequencing of Musa balbisiana reveals subgenome evolution and function divergence in polyploid bananas.</title>
        <authorList>
            <person name="Yao X."/>
        </authorList>
    </citation>
    <scope>NUCLEOTIDE SEQUENCE [LARGE SCALE GENOMIC DNA]</scope>
    <source>
        <strain evidence="2">cv. DH-PKW</strain>
        <tissue evidence="1">Leaves</tissue>
    </source>
</reference>
<accession>A0A4S8JS02</accession>
<gene>
    <name evidence="1" type="ORF">C4D60_Mb01t30930</name>
</gene>
<dbReference type="EMBL" id="PYDT01000004">
    <property type="protein sequence ID" value="THU64860.1"/>
    <property type="molecule type" value="Genomic_DNA"/>
</dbReference>
<keyword evidence="2" id="KW-1185">Reference proteome</keyword>
<dbReference type="AlphaFoldDB" id="A0A4S8JS02"/>
<dbReference type="Proteomes" id="UP000317650">
    <property type="component" value="Chromosome 1"/>
</dbReference>
<evidence type="ECO:0000313" key="2">
    <source>
        <dbReference type="Proteomes" id="UP000317650"/>
    </source>
</evidence>
<proteinExistence type="predicted"/>
<organism evidence="1 2">
    <name type="scientific">Musa balbisiana</name>
    <name type="common">Banana</name>
    <dbReference type="NCBI Taxonomy" id="52838"/>
    <lineage>
        <taxon>Eukaryota</taxon>
        <taxon>Viridiplantae</taxon>
        <taxon>Streptophyta</taxon>
        <taxon>Embryophyta</taxon>
        <taxon>Tracheophyta</taxon>
        <taxon>Spermatophyta</taxon>
        <taxon>Magnoliopsida</taxon>
        <taxon>Liliopsida</taxon>
        <taxon>Zingiberales</taxon>
        <taxon>Musaceae</taxon>
        <taxon>Musa</taxon>
    </lineage>
</organism>